<sequence length="111" mass="12171">MAAGAGVDVHERLRRVVRLRGRGGALVGRDGHEVPMLTTVLGKRGVVRARHGTVPRIGDDPDAFRHERTRLLDPVAAAQSDGAATLFVAPPLRDPPVRAWPIRLWTWFEVA</sequence>
<gene>
    <name evidence="1" type="ORF">SAMN04489793_1002</name>
</gene>
<dbReference type="STRING" id="57704.SAMN04489793_1002"/>
<accession>A0A1H4MXQ1</accession>
<proteinExistence type="predicted"/>
<evidence type="ECO:0000313" key="1">
    <source>
        <dbReference type="EMBL" id="SEB87851.1"/>
    </source>
</evidence>
<name>A0A1H4MXQ1_TSUTY</name>
<evidence type="ECO:0000313" key="2">
    <source>
        <dbReference type="Proteomes" id="UP000182241"/>
    </source>
</evidence>
<dbReference type="Proteomes" id="UP000182241">
    <property type="component" value="Unassembled WGS sequence"/>
</dbReference>
<dbReference type="EMBL" id="FNSA01000003">
    <property type="protein sequence ID" value="SEB87851.1"/>
    <property type="molecule type" value="Genomic_DNA"/>
</dbReference>
<protein>
    <submittedName>
        <fullName evidence="1">Uncharacterized protein</fullName>
    </submittedName>
</protein>
<keyword evidence="2" id="KW-1185">Reference proteome</keyword>
<reference evidence="2" key="1">
    <citation type="submission" date="2016-10" db="EMBL/GenBank/DDBJ databases">
        <authorList>
            <person name="Varghese N."/>
            <person name="Submissions S."/>
        </authorList>
    </citation>
    <scope>NUCLEOTIDE SEQUENCE [LARGE SCALE GENOMIC DNA]</scope>
    <source>
        <strain evidence="2">DSM 44234</strain>
    </source>
</reference>
<dbReference type="AlphaFoldDB" id="A0A1H4MXQ1"/>
<organism evidence="1 2">
    <name type="scientific">Tsukamurella tyrosinosolvens</name>
    <dbReference type="NCBI Taxonomy" id="57704"/>
    <lineage>
        <taxon>Bacteria</taxon>
        <taxon>Bacillati</taxon>
        <taxon>Actinomycetota</taxon>
        <taxon>Actinomycetes</taxon>
        <taxon>Mycobacteriales</taxon>
        <taxon>Tsukamurellaceae</taxon>
        <taxon>Tsukamurella</taxon>
    </lineage>
</organism>